<keyword evidence="8" id="KW-0812">Transmembrane</keyword>
<dbReference type="CDD" id="cd00082">
    <property type="entry name" value="HisKA"/>
    <property type="match status" value="1"/>
</dbReference>
<dbReference type="GeneID" id="83685671"/>
<dbReference type="InterPro" id="IPR050736">
    <property type="entry name" value="Sensor_HK_Regulatory"/>
</dbReference>
<dbReference type="SUPFAM" id="SSF47384">
    <property type="entry name" value="Homodimeric domain of signal transducing histidine kinase"/>
    <property type="match status" value="1"/>
</dbReference>
<accession>A0AA43GY31</accession>
<dbReference type="CDD" id="cd19410">
    <property type="entry name" value="HK9-like_sensor"/>
    <property type="match status" value="1"/>
</dbReference>
<comment type="caution">
    <text evidence="10">The sequence shown here is derived from an EMBL/GenBank/DDBJ whole genome shotgun (WGS) entry which is preliminary data.</text>
</comment>
<dbReference type="Gene3D" id="1.10.287.130">
    <property type="match status" value="1"/>
</dbReference>
<dbReference type="Pfam" id="PF00512">
    <property type="entry name" value="HisKA"/>
    <property type="match status" value="1"/>
</dbReference>
<keyword evidence="7" id="KW-0175">Coiled coil</keyword>
<dbReference type="GO" id="GO:0000155">
    <property type="term" value="F:phosphorelay sensor kinase activity"/>
    <property type="evidence" value="ECO:0007669"/>
    <property type="project" value="InterPro"/>
</dbReference>
<name>A0AA43GY31_9CYAN</name>
<dbReference type="SMART" id="SM00388">
    <property type="entry name" value="HisKA"/>
    <property type="match status" value="1"/>
</dbReference>
<dbReference type="EMBL" id="JANQDL010000031">
    <property type="protein sequence ID" value="MDH6062943.1"/>
    <property type="molecule type" value="Genomic_DNA"/>
</dbReference>
<evidence type="ECO:0000256" key="5">
    <source>
        <dbReference type="ARBA" id="ARBA00022777"/>
    </source>
</evidence>
<dbReference type="Pfam" id="PF02518">
    <property type="entry name" value="HATPase_c"/>
    <property type="match status" value="1"/>
</dbReference>
<dbReference type="SMART" id="SM00387">
    <property type="entry name" value="HATPase_c"/>
    <property type="match status" value="1"/>
</dbReference>
<keyword evidence="10" id="KW-0547">Nucleotide-binding</keyword>
<dbReference type="Proteomes" id="UP001159370">
    <property type="component" value="Unassembled WGS sequence"/>
</dbReference>
<dbReference type="InterPro" id="IPR036097">
    <property type="entry name" value="HisK_dim/P_sf"/>
</dbReference>
<gene>
    <name evidence="10" type="ORF">NWP23_03895</name>
</gene>
<dbReference type="InterPro" id="IPR003594">
    <property type="entry name" value="HATPase_dom"/>
</dbReference>
<evidence type="ECO:0000256" key="8">
    <source>
        <dbReference type="SAM" id="Phobius"/>
    </source>
</evidence>
<dbReference type="InterPro" id="IPR003661">
    <property type="entry name" value="HisK_dim/P_dom"/>
</dbReference>
<dbReference type="PROSITE" id="PS50109">
    <property type="entry name" value="HIS_KIN"/>
    <property type="match status" value="1"/>
</dbReference>
<keyword evidence="10" id="KW-0067">ATP-binding</keyword>
<dbReference type="Gene3D" id="3.30.565.10">
    <property type="entry name" value="Histidine kinase-like ATPase, C-terminal domain"/>
    <property type="match status" value="1"/>
</dbReference>
<comment type="catalytic activity">
    <reaction evidence="1">
        <text>ATP + protein L-histidine = ADP + protein N-phospho-L-histidine.</text>
        <dbReference type="EC" id="2.7.13.3"/>
    </reaction>
</comment>
<dbReference type="PANTHER" id="PTHR43711">
    <property type="entry name" value="TWO-COMPONENT HISTIDINE KINASE"/>
    <property type="match status" value="1"/>
</dbReference>
<protein>
    <recommendedName>
        <fullName evidence="2">histidine kinase</fullName>
        <ecNumber evidence="2">2.7.13.3</ecNumber>
    </recommendedName>
</protein>
<dbReference type="InterPro" id="IPR007891">
    <property type="entry name" value="CHASE3"/>
</dbReference>
<keyword evidence="8" id="KW-0472">Membrane</keyword>
<organism evidence="10 11">
    <name type="scientific">Umezakia ovalisporum FSS-62</name>
    <dbReference type="NCBI Taxonomy" id="2971776"/>
    <lineage>
        <taxon>Bacteria</taxon>
        <taxon>Bacillati</taxon>
        <taxon>Cyanobacteriota</taxon>
        <taxon>Cyanophyceae</taxon>
        <taxon>Nostocales</taxon>
        <taxon>Nodulariaceae</taxon>
        <taxon>Umezakia</taxon>
    </lineage>
</organism>
<keyword evidence="5" id="KW-0418">Kinase</keyword>
<dbReference type="InterPro" id="IPR004358">
    <property type="entry name" value="Sig_transdc_His_kin-like_C"/>
</dbReference>
<evidence type="ECO:0000256" key="2">
    <source>
        <dbReference type="ARBA" id="ARBA00012438"/>
    </source>
</evidence>
<dbReference type="RefSeq" id="WP_280688445.1">
    <property type="nucleotide sequence ID" value="NZ_JANQDL010000031.1"/>
</dbReference>
<evidence type="ECO:0000256" key="3">
    <source>
        <dbReference type="ARBA" id="ARBA00022553"/>
    </source>
</evidence>
<dbReference type="SUPFAM" id="SSF55874">
    <property type="entry name" value="ATPase domain of HSP90 chaperone/DNA topoisomerase II/histidine kinase"/>
    <property type="match status" value="1"/>
</dbReference>
<evidence type="ECO:0000256" key="1">
    <source>
        <dbReference type="ARBA" id="ARBA00000085"/>
    </source>
</evidence>
<keyword evidence="4" id="KW-0808">Transferase</keyword>
<feature type="transmembrane region" description="Helical" evidence="8">
    <location>
        <begin position="184"/>
        <end position="205"/>
    </location>
</feature>
<evidence type="ECO:0000313" key="10">
    <source>
        <dbReference type="EMBL" id="MDH6062943.1"/>
    </source>
</evidence>
<dbReference type="InterPro" id="IPR036890">
    <property type="entry name" value="HATPase_C_sf"/>
</dbReference>
<evidence type="ECO:0000256" key="7">
    <source>
        <dbReference type="SAM" id="Coils"/>
    </source>
</evidence>
<dbReference type="InterPro" id="IPR005467">
    <property type="entry name" value="His_kinase_dom"/>
</dbReference>
<evidence type="ECO:0000259" key="9">
    <source>
        <dbReference type="PROSITE" id="PS50109"/>
    </source>
</evidence>
<dbReference type="PANTHER" id="PTHR43711:SF26">
    <property type="entry name" value="SENSOR HISTIDINE KINASE RCSC"/>
    <property type="match status" value="1"/>
</dbReference>
<dbReference type="CDD" id="cd00075">
    <property type="entry name" value="HATPase"/>
    <property type="match status" value="1"/>
</dbReference>
<dbReference type="GO" id="GO:0005524">
    <property type="term" value="F:ATP binding"/>
    <property type="evidence" value="ECO:0007669"/>
    <property type="project" value="UniProtKB-KW"/>
</dbReference>
<keyword evidence="8" id="KW-1133">Transmembrane helix</keyword>
<keyword evidence="3" id="KW-0597">Phosphoprotein</keyword>
<dbReference type="PRINTS" id="PR00344">
    <property type="entry name" value="BCTRLSENSOR"/>
</dbReference>
<feature type="domain" description="Histidine kinase" evidence="9">
    <location>
        <begin position="238"/>
        <end position="454"/>
    </location>
</feature>
<keyword evidence="6" id="KW-0902">Two-component regulatory system</keyword>
<feature type="coiled-coil region" evidence="7">
    <location>
        <begin position="78"/>
        <end position="140"/>
    </location>
</feature>
<reference evidence="10 11" key="1">
    <citation type="journal article" date="2023" name="J. Phycol.">
        <title>Chrysosporum ovalisporum is synonymous with the true-branching cyanobacterium Umezakia natans (Nostocales/Aphanizomenonaceae).</title>
        <authorList>
            <person name="McGregor G.B."/>
            <person name="Sendall B.C."/>
            <person name="Niiyama Y."/>
            <person name="Tuji A."/>
            <person name="Willis A."/>
        </authorList>
    </citation>
    <scope>NUCLEOTIDE SEQUENCE [LARGE SCALE GENOMIC DNA]</scope>
    <source>
        <strain evidence="10 11">FSS-62</strain>
    </source>
</reference>
<evidence type="ECO:0000256" key="4">
    <source>
        <dbReference type="ARBA" id="ARBA00022679"/>
    </source>
</evidence>
<dbReference type="EC" id="2.7.13.3" evidence="2"/>
<evidence type="ECO:0000313" key="11">
    <source>
        <dbReference type="Proteomes" id="UP001159370"/>
    </source>
</evidence>
<dbReference type="AlphaFoldDB" id="A0AA43GY31"/>
<proteinExistence type="predicted"/>
<sequence>MKWCLQGKWIVSGFSLTLLLMGVVTFTSFKNTTEIRQGANSVQRTYQTLNTLTNFYAAMTAAESARRGYIFLGSSQDLKQYQNEIANMQSELKLLGEQIHPSLNQKKRFLRLKSLVDKRLNLLAQSIELYQKDKTALEAQHNITEHSVNIREKMRPFIADIRAEEQSHLQLTLEQSHNSINFRIFIEIVGTILSLVVISSLSIILERQWIKREKIESLEVSLAQAKEFSELKLRLFAMISHEFRTPLSIILLSSQLLSETLTESANKQQLKNLHRIKSSAKLMNHFLTDVLTLTRAEAGKLDFKPQLINVENFCLNLLEDLQLFGTKTHILEFRNYGQCFRANVDEKLLYSILSNLLLNAIKYSSAGSNIYLILNSSPEAIIFQVIDEGIGIPPAEQEKIYEPLYRCKNVENIVGTGLGLPVVKKCVERHQGEISMKSEVGVGTTFTVMIPLHLAAYIEVGQ</sequence>
<evidence type="ECO:0000256" key="6">
    <source>
        <dbReference type="ARBA" id="ARBA00023012"/>
    </source>
</evidence>
<dbReference type="Pfam" id="PF05227">
    <property type="entry name" value="CHASE3"/>
    <property type="match status" value="1"/>
</dbReference>